<feature type="transmembrane region" description="Helical" evidence="1">
    <location>
        <begin position="182"/>
        <end position="199"/>
    </location>
</feature>
<feature type="transmembrane region" description="Helical" evidence="1">
    <location>
        <begin position="211"/>
        <end position="234"/>
    </location>
</feature>
<evidence type="ECO:0000256" key="1">
    <source>
        <dbReference type="SAM" id="Phobius"/>
    </source>
</evidence>
<keyword evidence="1" id="KW-0472">Membrane</keyword>
<protein>
    <recommendedName>
        <fullName evidence="4">ABC transporter permease</fullName>
    </recommendedName>
</protein>
<evidence type="ECO:0000313" key="3">
    <source>
        <dbReference type="Proteomes" id="UP001499882"/>
    </source>
</evidence>
<feature type="transmembrane region" description="Helical" evidence="1">
    <location>
        <begin position="77"/>
        <end position="110"/>
    </location>
</feature>
<feature type="transmembrane region" description="Helical" evidence="1">
    <location>
        <begin position="473"/>
        <end position="490"/>
    </location>
</feature>
<sequence>MSASAAEVRALRSQIRTWRRGRVDTSLMEALSDAYVVVFSALVLGAMAVNVILNVHVITSGGCSSVSCLDARDALGWLFGLGAITVVLATARLLGPMLVTPAVGTWLLTAPLDRTALVRGRLLGTSVVAALVGAALAATGAALSAYPVDVIGWLTLLAGSVCVLLVAIATVDQARGGPVVRLLVWSLGVVLWLGLVLVARDDVPALLRVPAVAPLRVGVVVTAVAGVVLLVLAYRSLHLIRRERLVSGGNLLPGISGALASLDLTLFYDILVARHWRARSSVRVVRGRGSGAGALVWREVVRLRRTPQVLIGLAAALVLPYLATALGLGHVMVVAVTLTGFGAGVGLFTSLRVLSRTASLLRCFPLPASTVRLACLGVPCLALLLWSLATTPAVHGAVGGSWASCVAVALACGAASATAAVRWMTSHPPDYRLPLITSPMGAVPTSLYVSVLRGFDVLLLGTVPLLISPTPTGAAWTAGLMAAVLAFLVSRP</sequence>
<dbReference type="Pfam" id="PF19814">
    <property type="entry name" value="DUF6297"/>
    <property type="match status" value="1"/>
</dbReference>
<feature type="transmembrane region" description="Helical" evidence="1">
    <location>
        <begin position="34"/>
        <end position="57"/>
    </location>
</feature>
<dbReference type="InterPro" id="IPR046264">
    <property type="entry name" value="DUF6297"/>
</dbReference>
<reference evidence="3" key="1">
    <citation type="journal article" date="2019" name="Int. J. Syst. Evol. Microbiol.">
        <title>The Global Catalogue of Microorganisms (GCM) 10K type strain sequencing project: providing services to taxonomists for standard genome sequencing and annotation.</title>
        <authorList>
            <consortium name="The Broad Institute Genomics Platform"/>
            <consortium name="The Broad Institute Genome Sequencing Center for Infectious Disease"/>
            <person name="Wu L."/>
            <person name="Ma J."/>
        </authorList>
    </citation>
    <scope>NUCLEOTIDE SEQUENCE [LARGE SCALE GENOMIC DNA]</scope>
    <source>
        <strain evidence="3">JCM 18532</strain>
    </source>
</reference>
<dbReference type="EMBL" id="BAABKN010000023">
    <property type="protein sequence ID" value="GAA4746886.1"/>
    <property type="molecule type" value="Genomic_DNA"/>
</dbReference>
<keyword evidence="1" id="KW-0812">Transmembrane</keyword>
<keyword evidence="1" id="KW-1133">Transmembrane helix</keyword>
<feature type="transmembrane region" description="Helical" evidence="1">
    <location>
        <begin position="122"/>
        <end position="144"/>
    </location>
</feature>
<feature type="transmembrane region" description="Helical" evidence="1">
    <location>
        <begin position="366"/>
        <end position="389"/>
    </location>
</feature>
<comment type="caution">
    <text evidence="2">The sequence shown here is derived from an EMBL/GenBank/DDBJ whole genome shotgun (WGS) entry which is preliminary data.</text>
</comment>
<dbReference type="Proteomes" id="UP001499882">
    <property type="component" value="Unassembled WGS sequence"/>
</dbReference>
<feature type="transmembrane region" description="Helical" evidence="1">
    <location>
        <begin position="401"/>
        <end position="424"/>
    </location>
</feature>
<feature type="transmembrane region" description="Helical" evidence="1">
    <location>
        <begin position="334"/>
        <end position="354"/>
    </location>
</feature>
<gene>
    <name evidence="2" type="ORF">GCM10023350_34530</name>
</gene>
<evidence type="ECO:0008006" key="4">
    <source>
        <dbReference type="Google" id="ProtNLM"/>
    </source>
</evidence>
<feature type="transmembrane region" description="Helical" evidence="1">
    <location>
        <begin position="309"/>
        <end position="328"/>
    </location>
</feature>
<dbReference type="RefSeq" id="WP_345528131.1">
    <property type="nucleotide sequence ID" value="NZ_BAABKN010000023.1"/>
</dbReference>
<accession>A0ABP8Z601</accession>
<organism evidence="2 3">
    <name type="scientific">Nocardioides endophyticus</name>
    <dbReference type="NCBI Taxonomy" id="1353775"/>
    <lineage>
        <taxon>Bacteria</taxon>
        <taxon>Bacillati</taxon>
        <taxon>Actinomycetota</taxon>
        <taxon>Actinomycetes</taxon>
        <taxon>Propionibacteriales</taxon>
        <taxon>Nocardioidaceae</taxon>
        <taxon>Nocardioides</taxon>
    </lineage>
</organism>
<proteinExistence type="predicted"/>
<name>A0ABP8Z601_9ACTN</name>
<keyword evidence="3" id="KW-1185">Reference proteome</keyword>
<feature type="transmembrane region" description="Helical" evidence="1">
    <location>
        <begin position="150"/>
        <end position="170"/>
    </location>
</feature>
<evidence type="ECO:0000313" key="2">
    <source>
        <dbReference type="EMBL" id="GAA4746886.1"/>
    </source>
</evidence>